<dbReference type="EC" id="2.8.3.5" evidence="8"/>
<evidence type="ECO:0000256" key="2">
    <source>
        <dbReference type="ARBA" id="ARBA00004753"/>
    </source>
</evidence>
<organism evidence="10 11">
    <name type="scientific">Halocaridina rubra</name>
    <name type="common">Hawaiian red shrimp</name>
    <dbReference type="NCBI Taxonomy" id="373956"/>
    <lineage>
        <taxon>Eukaryota</taxon>
        <taxon>Metazoa</taxon>
        <taxon>Ecdysozoa</taxon>
        <taxon>Arthropoda</taxon>
        <taxon>Crustacea</taxon>
        <taxon>Multicrustacea</taxon>
        <taxon>Malacostraca</taxon>
        <taxon>Eumalacostraca</taxon>
        <taxon>Eucarida</taxon>
        <taxon>Decapoda</taxon>
        <taxon>Pleocyemata</taxon>
        <taxon>Caridea</taxon>
        <taxon>Atyoidea</taxon>
        <taxon>Atyidae</taxon>
        <taxon>Halocaridina</taxon>
    </lineage>
</organism>
<dbReference type="GO" id="GO:0046952">
    <property type="term" value="P:ketone body catabolic process"/>
    <property type="evidence" value="ECO:0007669"/>
    <property type="project" value="InterPro"/>
</dbReference>
<dbReference type="FunFam" id="3.40.1080.10:FF:000001">
    <property type="entry name" value="Succinyl-coa:3-ketoacid-coenzyme a transferase subunit b"/>
    <property type="match status" value="1"/>
</dbReference>
<keyword evidence="4 8" id="KW-0808">Transferase</keyword>
<keyword evidence="6 8" id="KW-0496">Mitochondrion</keyword>
<evidence type="ECO:0000313" key="10">
    <source>
        <dbReference type="EMBL" id="KAK7071185.1"/>
    </source>
</evidence>
<evidence type="ECO:0000256" key="8">
    <source>
        <dbReference type="PIRNR" id="PIRNR000858"/>
    </source>
</evidence>
<evidence type="ECO:0000256" key="9">
    <source>
        <dbReference type="PIRSR" id="PIRSR000858-1"/>
    </source>
</evidence>
<dbReference type="FunFam" id="3.40.1080.10:FF:000002">
    <property type="entry name" value="Succinyl-CoA:3-ketoacid-coenzyme A transferase, mitochondrial"/>
    <property type="match status" value="1"/>
</dbReference>
<evidence type="ECO:0000256" key="4">
    <source>
        <dbReference type="ARBA" id="ARBA00022679"/>
    </source>
</evidence>
<evidence type="ECO:0000256" key="6">
    <source>
        <dbReference type="ARBA" id="ARBA00023128"/>
    </source>
</evidence>
<dbReference type="InterPro" id="IPR012791">
    <property type="entry name" value="3-oxoacid_CoA-transf_B"/>
</dbReference>
<gene>
    <name evidence="10" type="primary">OXCT1</name>
    <name evidence="10" type="ORF">SK128_010850</name>
</gene>
<dbReference type="AlphaFoldDB" id="A0AAN9A3J9"/>
<comment type="function">
    <text evidence="7 8">Key enzyme for ketone body catabolism. Transfers the CoA moiety from succinate to acetoacetate. Formation of the enzyme-CoA intermediate proceeds via an unstable anhydride species formed between the carboxylate groups of the enzyme and substrate.</text>
</comment>
<dbReference type="PIRSF" id="PIRSF000858">
    <property type="entry name" value="SCOT-t"/>
    <property type="match status" value="1"/>
</dbReference>
<evidence type="ECO:0000256" key="5">
    <source>
        <dbReference type="ARBA" id="ARBA00022946"/>
    </source>
</evidence>
<dbReference type="GO" id="GO:0005739">
    <property type="term" value="C:mitochondrion"/>
    <property type="evidence" value="ECO:0007669"/>
    <property type="project" value="UniProtKB-SubCell"/>
</dbReference>
<dbReference type="Pfam" id="PF01144">
    <property type="entry name" value="CoA_trans"/>
    <property type="match status" value="2"/>
</dbReference>
<evidence type="ECO:0000256" key="1">
    <source>
        <dbReference type="ARBA" id="ARBA00004173"/>
    </source>
</evidence>
<comment type="catalytic activity">
    <reaction evidence="8">
        <text>a 3-oxo acid + succinyl-CoA = a 3-oxoacyl-CoA + succinate</text>
        <dbReference type="Rhea" id="RHEA:24564"/>
        <dbReference type="ChEBI" id="CHEBI:30031"/>
        <dbReference type="ChEBI" id="CHEBI:35973"/>
        <dbReference type="ChEBI" id="CHEBI:57292"/>
        <dbReference type="ChEBI" id="CHEBI:90726"/>
        <dbReference type="EC" id="2.8.3.5"/>
    </reaction>
</comment>
<feature type="active site" description="5-glutamyl coenzyme A thioester intermediate" evidence="9">
    <location>
        <position position="344"/>
    </location>
</feature>
<keyword evidence="11" id="KW-1185">Reference proteome</keyword>
<protein>
    <recommendedName>
        <fullName evidence="8">Succinyl-CoA:3-ketoacid-coenzyme A transferase</fullName>
        <ecNumber evidence="8">2.8.3.5</ecNumber>
    </recommendedName>
</protein>
<dbReference type="InterPro" id="IPR012792">
    <property type="entry name" value="3-oxoacid_CoA-transf_A"/>
</dbReference>
<dbReference type="GO" id="GO:0008260">
    <property type="term" value="F:succinyl-CoA:3-oxo-acid CoA-transferase activity"/>
    <property type="evidence" value="ECO:0007669"/>
    <property type="project" value="UniProtKB-EC"/>
</dbReference>
<comment type="pathway">
    <text evidence="2 8">Ketone metabolism; succinyl-CoA degradation; acetoacetyl-CoA from succinyl-CoA: step 1/1.</text>
</comment>
<dbReference type="EMBL" id="JAXCGZ010015123">
    <property type="protein sequence ID" value="KAK7071185.1"/>
    <property type="molecule type" value="Genomic_DNA"/>
</dbReference>
<comment type="caution">
    <text evidence="10">The sequence shown here is derived from an EMBL/GenBank/DDBJ whole genome shotgun (WGS) entry which is preliminary data.</text>
</comment>
<dbReference type="SUPFAM" id="SSF100950">
    <property type="entry name" value="NagB/RpiA/CoA transferase-like"/>
    <property type="match status" value="2"/>
</dbReference>
<dbReference type="InterPro" id="IPR004165">
    <property type="entry name" value="CoA_trans_fam_I"/>
</dbReference>
<dbReference type="SMART" id="SM00882">
    <property type="entry name" value="CoA_trans"/>
    <property type="match status" value="2"/>
</dbReference>
<reference evidence="10 11" key="1">
    <citation type="submission" date="2023-11" db="EMBL/GenBank/DDBJ databases">
        <title>Halocaridina rubra genome assembly.</title>
        <authorList>
            <person name="Smith C."/>
        </authorList>
    </citation>
    <scope>NUCLEOTIDE SEQUENCE [LARGE SCALE GENOMIC DNA]</scope>
    <source>
        <strain evidence="10">EP-1</strain>
        <tissue evidence="10">Whole</tissue>
    </source>
</reference>
<name>A0AAN9A3J9_HALRR</name>
<dbReference type="Gene3D" id="3.40.1080.10">
    <property type="entry name" value="Glutaconate Coenzyme A-transferase"/>
    <property type="match status" value="2"/>
</dbReference>
<dbReference type="NCBIfam" id="TIGR02428">
    <property type="entry name" value="pcaJ_scoB_fam"/>
    <property type="match status" value="1"/>
</dbReference>
<evidence type="ECO:0000313" key="11">
    <source>
        <dbReference type="Proteomes" id="UP001381693"/>
    </source>
</evidence>
<dbReference type="InterPro" id="IPR004164">
    <property type="entry name" value="CoA_transf_AS"/>
</dbReference>
<dbReference type="Proteomes" id="UP001381693">
    <property type="component" value="Unassembled WGS sequence"/>
</dbReference>
<dbReference type="PANTHER" id="PTHR13707:SF23">
    <property type="entry name" value="SUCCINYL-COA:3-KETOACID-COENZYME A TRANSFERASE"/>
    <property type="match status" value="1"/>
</dbReference>
<evidence type="ECO:0000256" key="3">
    <source>
        <dbReference type="ARBA" id="ARBA00007154"/>
    </source>
</evidence>
<evidence type="ECO:0000256" key="7">
    <source>
        <dbReference type="ARBA" id="ARBA00054372"/>
    </source>
</evidence>
<dbReference type="InterPro" id="IPR014388">
    <property type="entry name" value="3-oxoacid_CoA-transferase"/>
</dbReference>
<accession>A0AAN9A3J9</accession>
<dbReference type="NCBIfam" id="TIGR02429">
    <property type="entry name" value="pcaI_scoA_fam"/>
    <property type="match status" value="1"/>
</dbReference>
<comment type="subcellular location">
    <subcellularLocation>
        <location evidence="1">Mitochondrion</location>
    </subcellularLocation>
</comment>
<dbReference type="PANTHER" id="PTHR13707">
    <property type="entry name" value="KETOACID-COENZYME A TRANSFERASE"/>
    <property type="match status" value="1"/>
</dbReference>
<dbReference type="PROSITE" id="PS01274">
    <property type="entry name" value="COA_TRANSF_2"/>
    <property type="match status" value="1"/>
</dbReference>
<keyword evidence="5" id="KW-0809">Transit peptide</keyword>
<proteinExistence type="inferred from homology"/>
<sequence length="522" mass="55963">MALLVKKILSSSNLLQNVPLKNRITKGCLCLLSTSIVRDAKFCGSAAEAVKDISPGSKLLVGGFGLCGIPENLISALVESKVNDLTVVSNNAGVDNFGLGLLLAQRQIKRMISSYVGENAEFERQYLSGELEVELTPQGTLAERCRAGGAGIPAFFTPTGYGTLIHEGGSPIKYGAKGAVDIQSAPREHRVFNGRNYIMEEAITGDFSLIKAWKADKAGNLIFRKTSRNFNLPMCKAANTTIVEVEEIVDIGEIPEDSVHVPALYVDRIILGEKYEKRIERLTLRKEKKGSAAASNPAVAMRERIVRRAALEFKDGMYANLGIGMPMLASNYIPDGMNVKLQSENGVLGLGPFPAPGEQDADLINAGKETVTVIPGASYFSSDESFAMIRGGHVDLTILGAMEVSQYGDLANWMIPGKMVKGMGGAMDLVACPGTKVVVTMEHSAKNGSHKIVENCSLPLTGKNCVDMIITEKCVFNVDKEEGLILAEIADGVSIEDVVSSTGCLFKVADNLNPMGQIDIPE</sequence>
<dbReference type="InterPro" id="IPR037171">
    <property type="entry name" value="NagB/RpiA_transferase-like"/>
</dbReference>
<comment type="similarity">
    <text evidence="3 8">Belongs to the 3-oxoacid CoA-transferase family.</text>
</comment>